<dbReference type="Proteomes" id="UP000887572">
    <property type="component" value="Unplaced"/>
</dbReference>
<feature type="compositionally biased region" description="Polar residues" evidence="3">
    <location>
        <begin position="1271"/>
        <end position="1287"/>
    </location>
</feature>
<feature type="coiled-coil region" evidence="2">
    <location>
        <begin position="467"/>
        <end position="522"/>
    </location>
</feature>
<feature type="region of interest" description="Disordered" evidence="3">
    <location>
        <begin position="1323"/>
        <end position="1380"/>
    </location>
</feature>
<feature type="region of interest" description="Disordered" evidence="3">
    <location>
        <begin position="1239"/>
        <end position="1291"/>
    </location>
</feature>
<accession>A0A914HGB7</accession>
<feature type="compositionally biased region" description="Polar residues" evidence="3">
    <location>
        <begin position="1392"/>
        <end position="1402"/>
    </location>
</feature>
<feature type="compositionally biased region" description="Polar residues" evidence="3">
    <location>
        <begin position="1333"/>
        <end position="1356"/>
    </location>
</feature>
<feature type="region of interest" description="Disordered" evidence="3">
    <location>
        <begin position="378"/>
        <end position="409"/>
    </location>
</feature>
<feature type="domain" description="CCHC-type" evidence="4">
    <location>
        <begin position="891"/>
        <end position="906"/>
    </location>
</feature>
<feature type="region of interest" description="Disordered" evidence="3">
    <location>
        <begin position="816"/>
        <end position="835"/>
    </location>
</feature>
<name>A0A914HGB7_GLORO</name>
<keyword evidence="5" id="KW-1185">Reference proteome</keyword>
<keyword evidence="2" id="KW-0175">Coiled coil</keyword>
<feature type="region of interest" description="Disordered" evidence="3">
    <location>
        <begin position="1141"/>
        <end position="1209"/>
    </location>
</feature>
<feature type="compositionally biased region" description="Polar residues" evidence="3">
    <location>
        <begin position="1188"/>
        <end position="1201"/>
    </location>
</feature>
<feature type="compositionally biased region" description="Basic and acidic residues" evidence="3">
    <location>
        <begin position="1489"/>
        <end position="1501"/>
    </location>
</feature>
<proteinExistence type="predicted"/>
<keyword evidence="1" id="KW-0863">Zinc-finger</keyword>
<organism evidence="5 6">
    <name type="scientific">Globodera rostochiensis</name>
    <name type="common">Golden nematode worm</name>
    <name type="synonym">Heterodera rostochiensis</name>
    <dbReference type="NCBI Taxonomy" id="31243"/>
    <lineage>
        <taxon>Eukaryota</taxon>
        <taxon>Metazoa</taxon>
        <taxon>Ecdysozoa</taxon>
        <taxon>Nematoda</taxon>
        <taxon>Chromadorea</taxon>
        <taxon>Rhabditida</taxon>
        <taxon>Tylenchina</taxon>
        <taxon>Tylenchomorpha</taxon>
        <taxon>Tylenchoidea</taxon>
        <taxon>Heteroderidae</taxon>
        <taxon>Heteroderinae</taxon>
        <taxon>Globodera</taxon>
    </lineage>
</organism>
<evidence type="ECO:0000256" key="2">
    <source>
        <dbReference type="SAM" id="Coils"/>
    </source>
</evidence>
<dbReference type="Pfam" id="PF05585">
    <property type="entry name" value="DUF1758"/>
    <property type="match status" value="1"/>
</dbReference>
<dbReference type="InterPro" id="IPR001878">
    <property type="entry name" value="Znf_CCHC"/>
</dbReference>
<feature type="compositionally biased region" description="Polar residues" evidence="3">
    <location>
        <begin position="748"/>
        <end position="781"/>
    </location>
</feature>
<evidence type="ECO:0000259" key="4">
    <source>
        <dbReference type="PROSITE" id="PS50158"/>
    </source>
</evidence>
<dbReference type="GO" id="GO:0008270">
    <property type="term" value="F:zinc ion binding"/>
    <property type="evidence" value="ECO:0007669"/>
    <property type="project" value="UniProtKB-KW"/>
</dbReference>
<dbReference type="WBParaSite" id="Gr19_v10_g1724.t1">
    <property type="protein sequence ID" value="Gr19_v10_g1724.t1"/>
    <property type="gene ID" value="Gr19_v10_g1724"/>
</dbReference>
<evidence type="ECO:0000256" key="1">
    <source>
        <dbReference type="PROSITE-ProRule" id="PRU00047"/>
    </source>
</evidence>
<evidence type="ECO:0000313" key="5">
    <source>
        <dbReference type="Proteomes" id="UP000887572"/>
    </source>
</evidence>
<feature type="compositionally biased region" description="Polar residues" evidence="3">
    <location>
        <begin position="1368"/>
        <end position="1380"/>
    </location>
</feature>
<feature type="compositionally biased region" description="Polar residues" evidence="3">
    <location>
        <begin position="1252"/>
        <end position="1263"/>
    </location>
</feature>
<evidence type="ECO:0000313" key="6">
    <source>
        <dbReference type="WBParaSite" id="Gr19_v10_g1724.t1"/>
    </source>
</evidence>
<reference evidence="6" key="1">
    <citation type="submission" date="2022-11" db="UniProtKB">
        <authorList>
            <consortium name="WormBaseParasite"/>
        </authorList>
    </citation>
    <scope>IDENTIFICATION</scope>
</reference>
<feature type="region of interest" description="Disordered" evidence="3">
    <location>
        <begin position="745"/>
        <end position="782"/>
    </location>
</feature>
<feature type="compositionally biased region" description="Basic and acidic residues" evidence="3">
    <location>
        <begin position="1430"/>
        <end position="1447"/>
    </location>
</feature>
<protein>
    <submittedName>
        <fullName evidence="6">CCHC-type domain-containing protein</fullName>
    </submittedName>
</protein>
<evidence type="ECO:0000256" key="3">
    <source>
        <dbReference type="SAM" id="MobiDB-lite"/>
    </source>
</evidence>
<feature type="compositionally biased region" description="Polar residues" evidence="3">
    <location>
        <begin position="389"/>
        <end position="404"/>
    </location>
</feature>
<sequence length="1501" mass="170240">MVNTKNVVPPLASIFFFFLGSSPNCARVEKFLDYKTGEELDARTAIKTPLVINPNGRVVINANAVKSTTIEMFRPFLLRKKGKTCKNGLYVCYVGVRDADYLARRGRGSGFYRFSNLWDHYPSNETAKKCNDSKNKLPGFDSQLLGFKVTVKNNELEMTVSLFLPDGQGVNLWNCSESNDCAAVEKKFKQFNSTCKCAFGGKNVDLANENFMLPPVMPTSTEVDPPPVMPTPTAEGIQLTTTETSPLAMPTTAIEISPSAMPTKTTEGIPFTAVIYRARDQTGSYQPQRTLFHPSTMAPINTLTQAIHQSFLFQLYNHCPHNVEQFNCTSHPQHLLGPAPLFSQHCLRPGPFQFPSFGQTPSIHTFAQLPLRRIHKLASHNRRNRKRPAQQSIQDNKPKQQQFNKAAMSGPIQRRISAALKTISKARNATELDVQPDSAHPAWETAILLESQVDRIGKEIRIIEVHLDEMREALSAWSELIRSLSSKEREAEETDYVAFDKKERIAERYDEATTKLRDLRDLETRLSVNAKMCQSKVDREIKTEQATHPMQMASAPSFTAPFYQFQPIQLEKFDGNKRKWPEFYESFRSAIGSHQAIGKTEKFNLLRNMLSGEARELVAGFRLEDKNYDVALHLLKDTYGAPEEHMRALHFELANLKACKNLRDTQDFLLQLERLTRELNNAGEDIEGPPTFLMLEKKLTPSFLRTILNRKAEDPSNWTTTKFRDVLNDAVRRETQIQEVMGEYGHHQPQQSAQTNNQATHTQPQRAHNEATTSRSNNQVPIQREYTFETYRGNTRNPEQHDHTFITSTVEETRQWHSEMPPQRRPQPQGQQINHEQQFRATNHNEFYTQETEREPPYPCIFCACNHWHEECQLFSTVQQRLDIIREKHLCFKCLKPNHQAYECPRPNKCYKCKQLHPTSLCWEGNQGPPQNTAAIRGQLNNGNEADSVPQQMCNVVRGDDSCALLMTTTSTIFNPAQPHRSMMATVFIDPGSHRSFITKQAAKRLKLPVVHTEECHLTSFGSRKAKKYISNLVKLGIYGEGRDRLIVNLNALPFLVNDLPVIQLNELDSAQLQRTKLSPPHFERQPDIMLGMDVWHELNVRPIKRLPSGFVVCQSTIGKILSGSGRIELTHAAHVTFVGPVHDKPTATPTQATRYEPPSKQRNKAKGNPSSGQKKQKKTWHPVRITPNPTISVEPNATSSDYEKRRQEKERALLKQHQRNKLFSNTARLRTTATYPATAQAKSPPFIDLTSDGNNSDRSISSDLEIIETPKSNPVTADQKPSTSKSTRQRARGINQTFGALMIIGFIGLMAIHPIAMDTTNGQPRAAPTRAQPWSTSTPETWPQTPTRLWPNSTARLRPTQGKMSGKQRNGTPQPISTSNLLWTTNHHFATNKGKASSNNADRQKAHRQPANHLTQQIGIRRGQQRQNIRNEQKSKAAMHFEESATSKRQTRRASRPMEQERRKNEDEPDAQDGPSFSFRAGVSEFEDSGRSKFDRLMGK</sequence>
<dbReference type="InterPro" id="IPR005312">
    <property type="entry name" value="DUF1759"/>
</dbReference>
<dbReference type="PANTHER" id="PTHR47331:SF1">
    <property type="entry name" value="GAG-LIKE PROTEIN"/>
    <property type="match status" value="1"/>
</dbReference>
<keyword evidence="1" id="KW-0862">Zinc</keyword>
<dbReference type="PROSITE" id="PS50158">
    <property type="entry name" value="ZF_CCHC"/>
    <property type="match status" value="1"/>
</dbReference>
<feature type="compositionally biased region" description="Basic and acidic residues" evidence="3">
    <location>
        <begin position="1457"/>
        <end position="1467"/>
    </location>
</feature>
<dbReference type="InterPro" id="IPR008737">
    <property type="entry name" value="DUF1758"/>
</dbReference>
<dbReference type="GO" id="GO:0003676">
    <property type="term" value="F:nucleic acid binding"/>
    <property type="evidence" value="ECO:0007669"/>
    <property type="project" value="InterPro"/>
</dbReference>
<dbReference type="PANTHER" id="PTHR47331">
    <property type="entry name" value="PHD-TYPE DOMAIN-CONTAINING PROTEIN"/>
    <property type="match status" value="1"/>
</dbReference>
<feature type="compositionally biased region" description="Low complexity" evidence="3">
    <location>
        <begin position="1417"/>
        <end position="1429"/>
    </location>
</feature>
<feature type="region of interest" description="Disordered" evidence="3">
    <location>
        <begin position="1392"/>
        <end position="1501"/>
    </location>
</feature>
<feature type="compositionally biased region" description="Basic residues" evidence="3">
    <location>
        <begin position="378"/>
        <end position="388"/>
    </location>
</feature>
<dbReference type="Pfam" id="PF03564">
    <property type="entry name" value="DUF1759"/>
    <property type="match status" value="1"/>
</dbReference>
<keyword evidence="1" id="KW-0479">Metal-binding</keyword>